<name>T1EH39_HELRO</name>
<reference evidence="8" key="3">
    <citation type="submission" date="2015-06" db="UniProtKB">
        <authorList>
            <consortium name="EnsemblMetazoa"/>
        </authorList>
    </citation>
    <scope>IDENTIFICATION</scope>
</reference>
<dbReference type="InterPro" id="IPR051280">
    <property type="entry name" value="Cl-channel/antiporter"/>
</dbReference>
<evidence type="ECO:0000256" key="3">
    <source>
        <dbReference type="ARBA" id="ARBA00022737"/>
    </source>
</evidence>
<dbReference type="OMA" id="IPELMGF"/>
<comment type="subcellular location">
    <subcellularLocation>
        <location evidence="1">Membrane</location>
        <topology evidence="1">Multi-pass membrane protein</topology>
    </subcellularLocation>
</comment>
<dbReference type="eggNOG" id="KOG0474">
    <property type="taxonomic scope" value="Eukaryota"/>
</dbReference>
<dbReference type="AlphaFoldDB" id="T1EH39"/>
<evidence type="ECO:0000313" key="9">
    <source>
        <dbReference type="Proteomes" id="UP000015101"/>
    </source>
</evidence>
<gene>
    <name evidence="8" type="primary">20195889</name>
</gene>
<evidence type="ECO:0008006" key="10">
    <source>
        <dbReference type="Google" id="ProtNLM"/>
    </source>
</evidence>
<dbReference type="STRING" id="6412.T1EH39"/>
<keyword evidence="2 7" id="KW-0812">Transmembrane</keyword>
<dbReference type="CTD" id="20195889"/>
<evidence type="ECO:0000256" key="6">
    <source>
        <dbReference type="ARBA" id="ARBA00023136"/>
    </source>
</evidence>
<reference evidence="9" key="2">
    <citation type="journal article" date="2013" name="Nature">
        <title>Insights into bilaterian evolution from three spiralian genomes.</title>
        <authorList>
            <person name="Simakov O."/>
            <person name="Marletaz F."/>
            <person name="Cho S.J."/>
            <person name="Edsinger-Gonzales E."/>
            <person name="Havlak P."/>
            <person name="Hellsten U."/>
            <person name="Kuo D.H."/>
            <person name="Larsson T."/>
            <person name="Lv J."/>
            <person name="Arendt D."/>
            <person name="Savage R."/>
            <person name="Osoegawa K."/>
            <person name="de Jong P."/>
            <person name="Grimwood J."/>
            <person name="Chapman J.A."/>
            <person name="Shapiro H."/>
            <person name="Aerts A."/>
            <person name="Otillar R.P."/>
            <person name="Terry A.Y."/>
            <person name="Boore J.L."/>
            <person name="Grigoriev I.V."/>
            <person name="Lindberg D.R."/>
            <person name="Seaver E.C."/>
            <person name="Weisblat D.A."/>
            <person name="Putnam N.H."/>
            <person name="Rokhsar D.S."/>
        </authorList>
    </citation>
    <scope>NUCLEOTIDE SEQUENCE</scope>
</reference>
<dbReference type="PRINTS" id="PR00762">
    <property type="entry name" value="CLCHANNEL"/>
</dbReference>
<keyword evidence="4 7" id="KW-1133">Transmembrane helix</keyword>
<reference evidence="9" key="1">
    <citation type="submission" date="2012-12" db="EMBL/GenBank/DDBJ databases">
        <authorList>
            <person name="Hellsten U."/>
            <person name="Grimwood J."/>
            <person name="Chapman J.A."/>
            <person name="Shapiro H."/>
            <person name="Aerts A."/>
            <person name="Otillar R.P."/>
            <person name="Terry A.Y."/>
            <person name="Boore J.L."/>
            <person name="Simakov O."/>
            <person name="Marletaz F."/>
            <person name="Cho S.-J."/>
            <person name="Edsinger-Gonzales E."/>
            <person name="Havlak P."/>
            <person name="Kuo D.-H."/>
            <person name="Larsson T."/>
            <person name="Lv J."/>
            <person name="Arendt D."/>
            <person name="Savage R."/>
            <person name="Osoegawa K."/>
            <person name="de Jong P."/>
            <person name="Lindberg D.R."/>
            <person name="Seaver E.C."/>
            <person name="Weisblat D.A."/>
            <person name="Putnam N.H."/>
            <person name="Grigoriev I.V."/>
            <person name="Rokhsar D.S."/>
        </authorList>
    </citation>
    <scope>NUCLEOTIDE SEQUENCE</scope>
</reference>
<sequence length="134" mass="14233">MKIFRPQASSSGIPELMGFLNGTVVRHIFNVKTLIIKFLSCVLAVSSGMPVGPEGPMIHMGSLVGAGLSQFKSDTMKRNFISAGAAAGVASAFGAPVGGVLFSMEEVSSFWDMKLSWQIFFCAMVATTTTDLFN</sequence>
<dbReference type="EMBL" id="AMQM01005882">
    <property type="status" value="NOT_ANNOTATED_CDS"/>
    <property type="molecule type" value="Genomic_DNA"/>
</dbReference>
<accession>T1EH39</accession>
<proteinExistence type="predicted"/>
<evidence type="ECO:0000256" key="2">
    <source>
        <dbReference type="ARBA" id="ARBA00022692"/>
    </source>
</evidence>
<dbReference type="PANTHER" id="PTHR11689:SF89">
    <property type="entry name" value="CHLORIDE CHANNEL PROTEIN"/>
    <property type="match status" value="1"/>
</dbReference>
<dbReference type="InterPro" id="IPR001807">
    <property type="entry name" value="ClC"/>
</dbReference>
<organism evidence="8 9">
    <name type="scientific">Helobdella robusta</name>
    <name type="common">Californian leech</name>
    <dbReference type="NCBI Taxonomy" id="6412"/>
    <lineage>
        <taxon>Eukaryota</taxon>
        <taxon>Metazoa</taxon>
        <taxon>Spiralia</taxon>
        <taxon>Lophotrochozoa</taxon>
        <taxon>Annelida</taxon>
        <taxon>Clitellata</taxon>
        <taxon>Hirudinea</taxon>
        <taxon>Rhynchobdellida</taxon>
        <taxon>Glossiphoniidae</taxon>
        <taxon>Helobdella</taxon>
    </lineage>
</organism>
<dbReference type="GO" id="GO:0016020">
    <property type="term" value="C:membrane"/>
    <property type="evidence" value="ECO:0007669"/>
    <property type="project" value="UniProtKB-SubCell"/>
</dbReference>
<dbReference type="HOGENOM" id="CLU_110520_0_0_1"/>
<keyword evidence="3" id="KW-0677">Repeat</keyword>
<evidence type="ECO:0000256" key="5">
    <source>
        <dbReference type="ARBA" id="ARBA00023122"/>
    </source>
</evidence>
<dbReference type="PANTHER" id="PTHR11689">
    <property type="entry name" value="CHLORIDE CHANNEL PROTEIN CLC FAMILY MEMBER"/>
    <property type="match status" value="1"/>
</dbReference>
<evidence type="ECO:0000313" key="8">
    <source>
        <dbReference type="EnsemblMetazoa" id="HelroP124990"/>
    </source>
</evidence>
<evidence type="ECO:0000256" key="7">
    <source>
        <dbReference type="SAM" id="Phobius"/>
    </source>
</evidence>
<protein>
    <recommendedName>
        <fullName evidence="10">Chloride channel protein</fullName>
    </recommendedName>
</protein>
<evidence type="ECO:0000256" key="1">
    <source>
        <dbReference type="ARBA" id="ARBA00004141"/>
    </source>
</evidence>
<keyword evidence="9" id="KW-1185">Reference proteome</keyword>
<keyword evidence="6 7" id="KW-0472">Membrane</keyword>
<dbReference type="OrthoDB" id="428525at2759"/>
<dbReference type="EnsemblMetazoa" id="HelroT124990">
    <property type="protein sequence ID" value="HelroP124990"/>
    <property type="gene ID" value="HelroG124990"/>
</dbReference>
<dbReference type="SUPFAM" id="SSF81340">
    <property type="entry name" value="Clc chloride channel"/>
    <property type="match status" value="1"/>
</dbReference>
<dbReference type="GO" id="GO:0015108">
    <property type="term" value="F:chloride transmembrane transporter activity"/>
    <property type="evidence" value="ECO:0007669"/>
    <property type="project" value="InterPro"/>
</dbReference>
<dbReference type="Pfam" id="PF00654">
    <property type="entry name" value="Voltage_CLC"/>
    <property type="match status" value="1"/>
</dbReference>
<feature type="transmembrane region" description="Helical" evidence="7">
    <location>
        <begin position="80"/>
        <end position="103"/>
    </location>
</feature>
<dbReference type="Proteomes" id="UP000015101">
    <property type="component" value="Unassembled WGS sequence"/>
</dbReference>
<evidence type="ECO:0000256" key="4">
    <source>
        <dbReference type="ARBA" id="ARBA00022989"/>
    </source>
</evidence>
<dbReference type="Gene3D" id="1.10.3080.10">
    <property type="entry name" value="Clc chloride channel"/>
    <property type="match status" value="1"/>
</dbReference>
<keyword evidence="5" id="KW-0129">CBS domain</keyword>
<dbReference type="InterPro" id="IPR014743">
    <property type="entry name" value="Cl-channel_core"/>
</dbReference>
<dbReference type="KEGG" id="hro:HELRODRAFT_124990"/>